<keyword evidence="3" id="KW-1185">Reference proteome</keyword>
<gene>
    <name evidence="2" type="ORF">D8674_004643</name>
</gene>
<keyword evidence="1" id="KW-0472">Membrane</keyword>
<name>A0A5N5FKG3_9ROSA</name>
<keyword evidence="1" id="KW-0812">Transmembrane</keyword>
<dbReference type="GO" id="GO:0003743">
    <property type="term" value="F:translation initiation factor activity"/>
    <property type="evidence" value="ECO:0007669"/>
    <property type="project" value="UniProtKB-KW"/>
</dbReference>
<evidence type="ECO:0000256" key="1">
    <source>
        <dbReference type="SAM" id="Phobius"/>
    </source>
</evidence>
<dbReference type="EMBL" id="SMOL01000695">
    <property type="protein sequence ID" value="KAB2603638.1"/>
    <property type="molecule type" value="Genomic_DNA"/>
</dbReference>
<reference evidence="2 3" key="1">
    <citation type="submission" date="2019-09" db="EMBL/GenBank/DDBJ databases">
        <authorList>
            <person name="Ou C."/>
        </authorList>
    </citation>
    <scope>NUCLEOTIDE SEQUENCE [LARGE SCALE GENOMIC DNA]</scope>
    <source>
        <strain evidence="2">S2</strain>
        <tissue evidence="2">Leaf</tissue>
    </source>
</reference>
<keyword evidence="2" id="KW-0396">Initiation factor</keyword>
<protein>
    <submittedName>
        <fullName evidence="2">Transcription initiation factor TFIID subunit 12-like</fullName>
    </submittedName>
</protein>
<comment type="caution">
    <text evidence="2">The sequence shown here is derived from an EMBL/GenBank/DDBJ whole genome shotgun (WGS) entry which is preliminary data.</text>
</comment>
<evidence type="ECO:0000313" key="3">
    <source>
        <dbReference type="Proteomes" id="UP000327157"/>
    </source>
</evidence>
<keyword evidence="1" id="KW-1133">Transmembrane helix</keyword>
<dbReference type="Proteomes" id="UP000327157">
    <property type="component" value="Chromosome 10"/>
</dbReference>
<sequence length="79" mass="8713">MSCDDFVCRVLALAPTRVFSTPPRSSCCGCQLPLTYDCAQETSVKEMIGGGQRIGWLAVPWTVGVFGSLFVCKFVFWLE</sequence>
<accession>A0A5N5FKG3</accession>
<evidence type="ECO:0000313" key="2">
    <source>
        <dbReference type="EMBL" id="KAB2603638.1"/>
    </source>
</evidence>
<dbReference type="AlphaFoldDB" id="A0A5N5FKG3"/>
<proteinExistence type="predicted"/>
<keyword evidence="2" id="KW-0648">Protein biosynthesis</keyword>
<reference evidence="3" key="2">
    <citation type="submission" date="2019-10" db="EMBL/GenBank/DDBJ databases">
        <title>A de novo genome assembly of a pear dwarfing rootstock.</title>
        <authorList>
            <person name="Wang F."/>
            <person name="Wang J."/>
            <person name="Li S."/>
            <person name="Zhang Y."/>
            <person name="Fang M."/>
            <person name="Ma L."/>
            <person name="Zhao Y."/>
            <person name="Jiang S."/>
        </authorList>
    </citation>
    <scope>NUCLEOTIDE SEQUENCE [LARGE SCALE GENOMIC DNA]</scope>
</reference>
<feature type="transmembrane region" description="Helical" evidence="1">
    <location>
        <begin position="54"/>
        <end position="78"/>
    </location>
</feature>
<reference evidence="2 3" key="3">
    <citation type="submission" date="2019-11" db="EMBL/GenBank/DDBJ databases">
        <title>A de novo genome assembly of a pear dwarfing rootstock.</title>
        <authorList>
            <person name="Wang F."/>
            <person name="Wang J."/>
            <person name="Li S."/>
            <person name="Zhang Y."/>
            <person name="Fang M."/>
            <person name="Ma L."/>
            <person name="Zhao Y."/>
            <person name="Jiang S."/>
        </authorList>
    </citation>
    <scope>NUCLEOTIDE SEQUENCE [LARGE SCALE GENOMIC DNA]</scope>
    <source>
        <strain evidence="2">S2</strain>
        <tissue evidence="2">Leaf</tissue>
    </source>
</reference>
<organism evidence="2 3">
    <name type="scientific">Pyrus ussuriensis x Pyrus communis</name>
    <dbReference type="NCBI Taxonomy" id="2448454"/>
    <lineage>
        <taxon>Eukaryota</taxon>
        <taxon>Viridiplantae</taxon>
        <taxon>Streptophyta</taxon>
        <taxon>Embryophyta</taxon>
        <taxon>Tracheophyta</taxon>
        <taxon>Spermatophyta</taxon>
        <taxon>Magnoliopsida</taxon>
        <taxon>eudicotyledons</taxon>
        <taxon>Gunneridae</taxon>
        <taxon>Pentapetalae</taxon>
        <taxon>rosids</taxon>
        <taxon>fabids</taxon>
        <taxon>Rosales</taxon>
        <taxon>Rosaceae</taxon>
        <taxon>Amygdaloideae</taxon>
        <taxon>Maleae</taxon>
        <taxon>Pyrus</taxon>
    </lineage>
</organism>